<keyword evidence="1" id="KW-0812">Transmembrane</keyword>
<dbReference type="InterPro" id="IPR050587">
    <property type="entry name" value="GNT1/Glycosyltrans_8"/>
</dbReference>
<evidence type="ECO:0000256" key="1">
    <source>
        <dbReference type="SAM" id="Phobius"/>
    </source>
</evidence>
<feature type="transmembrane region" description="Helical" evidence="1">
    <location>
        <begin position="15"/>
        <end position="34"/>
    </location>
</feature>
<keyword evidence="1" id="KW-1133">Transmembrane helix</keyword>
<reference evidence="2 3" key="1">
    <citation type="submission" date="2016-05" db="EMBL/GenBank/DDBJ databases">
        <title>A degradative enzymes factory behind the ericoid mycorrhizal symbiosis.</title>
        <authorList>
            <consortium name="DOE Joint Genome Institute"/>
            <person name="Martino E."/>
            <person name="Morin E."/>
            <person name="Grelet G."/>
            <person name="Kuo A."/>
            <person name="Kohler A."/>
            <person name="Daghino S."/>
            <person name="Barry K."/>
            <person name="Choi C."/>
            <person name="Cichocki N."/>
            <person name="Clum A."/>
            <person name="Copeland A."/>
            <person name="Hainaut M."/>
            <person name="Haridas S."/>
            <person name="Labutti K."/>
            <person name="Lindquist E."/>
            <person name="Lipzen A."/>
            <person name="Khouja H.-R."/>
            <person name="Murat C."/>
            <person name="Ohm R."/>
            <person name="Olson A."/>
            <person name="Spatafora J."/>
            <person name="Veneault-Fourrey C."/>
            <person name="Henrissat B."/>
            <person name="Grigoriev I."/>
            <person name="Martin F."/>
            <person name="Perotto S."/>
        </authorList>
    </citation>
    <scope>NUCLEOTIDE SEQUENCE [LARGE SCALE GENOMIC DNA]</scope>
    <source>
        <strain evidence="2 3">UAMH 7357</strain>
    </source>
</reference>
<dbReference type="InterPro" id="IPR002495">
    <property type="entry name" value="Glyco_trans_8"/>
</dbReference>
<keyword evidence="3" id="KW-1185">Reference proteome</keyword>
<dbReference type="InterPro" id="IPR029044">
    <property type="entry name" value="Nucleotide-diphossugar_trans"/>
</dbReference>
<organism evidence="2 3">
    <name type="scientific">Hyaloscypha hepaticicola</name>
    <dbReference type="NCBI Taxonomy" id="2082293"/>
    <lineage>
        <taxon>Eukaryota</taxon>
        <taxon>Fungi</taxon>
        <taxon>Dikarya</taxon>
        <taxon>Ascomycota</taxon>
        <taxon>Pezizomycotina</taxon>
        <taxon>Leotiomycetes</taxon>
        <taxon>Helotiales</taxon>
        <taxon>Hyaloscyphaceae</taxon>
        <taxon>Hyaloscypha</taxon>
    </lineage>
</organism>
<name>A0A2J6QMD7_9HELO</name>
<proteinExistence type="predicted"/>
<dbReference type="SUPFAM" id="SSF53448">
    <property type="entry name" value="Nucleotide-diphospho-sugar transferases"/>
    <property type="match status" value="1"/>
</dbReference>
<dbReference type="GO" id="GO:0016757">
    <property type="term" value="F:glycosyltransferase activity"/>
    <property type="evidence" value="ECO:0007669"/>
    <property type="project" value="InterPro"/>
</dbReference>
<protein>
    <submittedName>
        <fullName evidence="2">Glycosyltransferase family 8 protein</fullName>
    </submittedName>
</protein>
<sequence length="240" mass="27437">MGENISSNSDRLPKFAWVTLVTRASYLPGAIILAHSLRRHQSKYPLIILTTPGFQKSYISTLQQECILTNSLHMQISPLVPPTHNLPETLIAPRFEDTWTKLRVFELHKYGCEKLVFLDADMLVRRNMDELFELELLGKNWIAANHACVCNLDHDSWAPGDWNKENCAYTSLTADSPPTPVPTVGGEGKRTHTLLNSGLFVFHPFQAQWEEMIKFLNEAEEVKSYLFPDQDFLAEFFKGR</sequence>
<dbReference type="Pfam" id="PF01501">
    <property type="entry name" value="Glyco_transf_8"/>
    <property type="match status" value="1"/>
</dbReference>
<accession>A0A2J6QMD7</accession>
<dbReference type="PANTHER" id="PTHR11183">
    <property type="entry name" value="GLYCOGENIN SUBFAMILY MEMBER"/>
    <property type="match status" value="1"/>
</dbReference>
<evidence type="ECO:0000313" key="2">
    <source>
        <dbReference type="EMBL" id="PMD27422.1"/>
    </source>
</evidence>
<gene>
    <name evidence="2" type="ORF">NA56DRAFT_697611</name>
</gene>
<dbReference type="EMBL" id="KZ613466">
    <property type="protein sequence ID" value="PMD27422.1"/>
    <property type="molecule type" value="Genomic_DNA"/>
</dbReference>
<dbReference type="Gene3D" id="3.90.550.10">
    <property type="entry name" value="Spore Coat Polysaccharide Biosynthesis Protein SpsA, Chain A"/>
    <property type="match status" value="1"/>
</dbReference>
<dbReference type="AlphaFoldDB" id="A0A2J6QMD7"/>
<dbReference type="OrthoDB" id="2014201at2759"/>
<keyword evidence="1" id="KW-0472">Membrane</keyword>
<evidence type="ECO:0000313" key="3">
    <source>
        <dbReference type="Proteomes" id="UP000235672"/>
    </source>
</evidence>
<dbReference type="Proteomes" id="UP000235672">
    <property type="component" value="Unassembled WGS sequence"/>
</dbReference>
<keyword evidence="2" id="KW-0808">Transferase</keyword>
<dbReference type="STRING" id="1745343.A0A2J6QMD7"/>